<comment type="caution">
    <text evidence="14">The sequence shown here is derived from an EMBL/GenBank/DDBJ whole genome shotgun (WGS) entry which is preliminary data.</text>
</comment>
<evidence type="ECO:0000256" key="11">
    <source>
        <dbReference type="PROSITE-ProRule" id="PRU00278"/>
    </source>
</evidence>
<dbReference type="EMBL" id="JBJYXY010000001">
    <property type="protein sequence ID" value="MFN2975596.1"/>
    <property type="molecule type" value="Genomic_DNA"/>
</dbReference>
<evidence type="ECO:0000256" key="8">
    <source>
        <dbReference type="ARBA" id="ARBA00038408"/>
    </source>
</evidence>
<dbReference type="Pfam" id="PF13624">
    <property type="entry name" value="SurA_N_3"/>
    <property type="match status" value="1"/>
</dbReference>
<feature type="domain" description="PpiC" evidence="13">
    <location>
        <begin position="282"/>
        <end position="385"/>
    </location>
</feature>
<dbReference type="InterPro" id="IPR027304">
    <property type="entry name" value="Trigger_fact/SurA_dom_sf"/>
</dbReference>
<proteinExistence type="inferred from homology"/>
<organism evidence="14 15">
    <name type="scientific">Terriglobus aquaticus</name>
    <dbReference type="NCBI Taxonomy" id="940139"/>
    <lineage>
        <taxon>Bacteria</taxon>
        <taxon>Pseudomonadati</taxon>
        <taxon>Acidobacteriota</taxon>
        <taxon>Terriglobia</taxon>
        <taxon>Terriglobales</taxon>
        <taxon>Acidobacteriaceae</taxon>
        <taxon>Terriglobus</taxon>
    </lineage>
</organism>
<keyword evidence="11" id="KW-0697">Rotamase</keyword>
<evidence type="ECO:0000256" key="5">
    <source>
        <dbReference type="ARBA" id="ARBA00022989"/>
    </source>
</evidence>
<dbReference type="SUPFAM" id="SSF109998">
    <property type="entry name" value="Triger factor/SurA peptide-binding domain-like"/>
    <property type="match status" value="1"/>
</dbReference>
<feature type="transmembrane region" description="Helical" evidence="12">
    <location>
        <begin position="12"/>
        <end position="36"/>
    </location>
</feature>
<sequence>MIRFLQSDNRLTKAIFGVVIGAAIITMVITLVPGIYEGFAGAPQGAYATVREPGVIGRLFGSSETIQSTEVANLAGNLAQRQGYPAQFAQFLQPQAQQILLAGAIEKQEAHRLGLVATDDDVRYDLQHGQLGQLFFPNGQYIGDDKYRQFVTQQIGFASTQEFEDKLRDELTQRKLVAFITANANVSDNAVREEVRQQGMKIKFDYAAITADDVAKAINPIDSELQSFFQKNQARYANAIPEQRKITYIPVDAGSLPGGRPQVTDADLQAYYNAHKADYHVDEQVKVRHILISAPKGADAKTDAEAKAKAQGLLDQIRKGADFAALAKANSQDPGSKDAGGELGYVKRNHQMVPAFEAAAMALKAGQTSDLVRTDFGYHIIQAEARDEAHDKPLSEVAAEIRPILEQQKAAGALQSFASQLASEAAKEGLDKAAAAHNLHATTTDYVPTGGPVSGLPDATQMLQGAFGQKKGDAPRVAPAGPGQMVVYTTDDIHPAHAPTFAEWKGHVLDDYKAEQVPGLLQARLTKLATRAQELHDLRKAAAEQNVPVKSSDLVGRDANVPDVGQMNGPASAAFDLPKGGITGGLSVENGSAGVILQVLDKQEPSPEDIAKTYATRRAELIERKRAEIFGVYMGTLLDRYKAKGAIRIYQQPKQPGLPLGS</sequence>
<dbReference type="PANTHER" id="PTHR47529:SF1">
    <property type="entry name" value="PERIPLASMIC CHAPERONE PPID"/>
    <property type="match status" value="1"/>
</dbReference>
<evidence type="ECO:0000256" key="1">
    <source>
        <dbReference type="ARBA" id="ARBA00004382"/>
    </source>
</evidence>
<evidence type="ECO:0000256" key="3">
    <source>
        <dbReference type="ARBA" id="ARBA00022519"/>
    </source>
</evidence>
<accession>A0ABW9KKW7</accession>
<dbReference type="Gene3D" id="3.10.50.40">
    <property type="match status" value="1"/>
</dbReference>
<keyword evidence="2" id="KW-1003">Cell membrane</keyword>
<keyword evidence="6 12" id="KW-0472">Membrane</keyword>
<dbReference type="PROSITE" id="PS50198">
    <property type="entry name" value="PPIC_PPIASE_2"/>
    <property type="match status" value="1"/>
</dbReference>
<evidence type="ECO:0000313" key="15">
    <source>
        <dbReference type="Proteomes" id="UP001634747"/>
    </source>
</evidence>
<comment type="similarity">
    <text evidence="8">Belongs to the PpiD chaperone family.</text>
</comment>
<evidence type="ECO:0000256" key="10">
    <source>
        <dbReference type="ARBA" id="ARBA00042775"/>
    </source>
</evidence>
<protein>
    <recommendedName>
        <fullName evidence="9">Periplasmic chaperone PpiD</fullName>
    </recommendedName>
    <alternativeName>
        <fullName evidence="10">Periplasmic folding chaperone</fullName>
    </alternativeName>
</protein>
<evidence type="ECO:0000313" key="14">
    <source>
        <dbReference type="EMBL" id="MFN2975596.1"/>
    </source>
</evidence>
<keyword evidence="15" id="KW-1185">Reference proteome</keyword>
<dbReference type="Pfam" id="PF13616">
    <property type="entry name" value="Rotamase_3"/>
    <property type="match status" value="1"/>
</dbReference>
<dbReference type="RefSeq" id="WP_263412882.1">
    <property type="nucleotide sequence ID" value="NZ_BAABBH010000001.1"/>
</dbReference>
<keyword evidence="4 12" id="KW-0812">Transmembrane</keyword>
<evidence type="ECO:0000256" key="6">
    <source>
        <dbReference type="ARBA" id="ARBA00023136"/>
    </source>
</evidence>
<dbReference type="InterPro" id="IPR023058">
    <property type="entry name" value="PPIase_PpiC_CS"/>
</dbReference>
<keyword evidence="11 14" id="KW-0413">Isomerase</keyword>
<dbReference type="GO" id="GO:0003755">
    <property type="term" value="F:peptidyl-prolyl cis-trans isomerase activity"/>
    <property type="evidence" value="ECO:0007669"/>
    <property type="project" value="UniProtKB-EC"/>
</dbReference>
<evidence type="ECO:0000256" key="12">
    <source>
        <dbReference type="SAM" id="Phobius"/>
    </source>
</evidence>
<dbReference type="PANTHER" id="PTHR47529">
    <property type="entry name" value="PEPTIDYL-PROLYL CIS-TRANS ISOMERASE D"/>
    <property type="match status" value="1"/>
</dbReference>
<evidence type="ECO:0000256" key="2">
    <source>
        <dbReference type="ARBA" id="ARBA00022475"/>
    </source>
</evidence>
<evidence type="ECO:0000259" key="13">
    <source>
        <dbReference type="PROSITE" id="PS50198"/>
    </source>
</evidence>
<dbReference type="SUPFAM" id="SSF54534">
    <property type="entry name" value="FKBP-like"/>
    <property type="match status" value="1"/>
</dbReference>
<name>A0ABW9KKW7_9BACT</name>
<keyword evidence="5 12" id="KW-1133">Transmembrane helix</keyword>
<dbReference type="Proteomes" id="UP001634747">
    <property type="component" value="Unassembled WGS sequence"/>
</dbReference>
<evidence type="ECO:0000256" key="7">
    <source>
        <dbReference type="ARBA" id="ARBA00023186"/>
    </source>
</evidence>
<dbReference type="InterPro" id="IPR052029">
    <property type="entry name" value="PpiD_chaperone"/>
</dbReference>
<evidence type="ECO:0000256" key="4">
    <source>
        <dbReference type="ARBA" id="ARBA00022692"/>
    </source>
</evidence>
<gene>
    <name evidence="14" type="ORF">ACK2TP_07460</name>
</gene>
<keyword evidence="3" id="KW-0997">Cell inner membrane</keyword>
<reference evidence="14 15" key="1">
    <citation type="submission" date="2024-12" db="EMBL/GenBank/DDBJ databases">
        <authorList>
            <person name="Lee Y."/>
        </authorList>
    </citation>
    <scope>NUCLEOTIDE SEQUENCE [LARGE SCALE GENOMIC DNA]</scope>
    <source>
        <strain evidence="14 15">03SUJ4</strain>
    </source>
</reference>
<evidence type="ECO:0000256" key="9">
    <source>
        <dbReference type="ARBA" id="ARBA00040743"/>
    </source>
</evidence>
<keyword evidence="7" id="KW-0143">Chaperone</keyword>
<dbReference type="InterPro" id="IPR000297">
    <property type="entry name" value="PPIase_PpiC"/>
</dbReference>
<dbReference type="PROSITE" id="PS01096">
    <property type="entry name" value="PPIC_PPIASE_1"/>
    <property type="match status" value="1"/>
</dbReference>
<comment type="subcellular location">
    <subcellularLocation>
        <location evidence="1">Cell inner membrane</location>
        <topology evidence="1">Single-pass type II membrane protein</topology>
        <orientation evidence="1">Periplasmic side</orientation>
    </subcellularLocation>
</comment>
<dbReference type="InterPro" id="IPR046357">
    <property type="entry name" value="PPIase_dom_sf"/>
</dbReference>